<proteinExistence type="predicted"/>
<protein>
    <recommendedName>
        <fullName evidence="3">dolichyl-P-Man:Man5GlcNAc2-PP-dolichol alpha-1,3-mannosyltransferase</fullName>
        <ecNumber evidence="3">2.4.1.258</ecNumber>
    </recommendedName>
</protein>
<organism evidence="12 13">
    <name type="scientific">Romanomermis culicivorax</name>
    <name type="common">Nematode worm</name>
    <dbReference type="NCBI Taxonomy" id="13658"/>
    <lineage>
        <taxon>Eukaryota</taxon>
        <taxon>Metazoa</taxon>
        <taxon>Ecdysozoa</taxon>
        <taxon>Nematoda</taxon>
        <taxon>Enoplea</taxon>
        <taxon>Dorylaimia</taxon>
        <taxon>Mermithida</taxon>
        <taxon>Mermithoidea</taxon>
        <taxon>Mermithidae</taxon>
        <taxon>Romanomermis</taxon>
    </lineage>
</organism>
<dbReference type="PANTHER" id="PTHR12646">
    <property type="entry name" value="NOT56 - RELATED"/>
    <property type="match status" value="1"/>
</dbReference>
<accession>A0A915K825</accession>
<keyword evidence="4" id="KW-0328">Glycosyltransferase</keyword>
<evidence type="ECO:0000256" key="11">
    <source>
        <dbReference type="SAM" id="Phobius"/>
    </source>
</evidence>
<keyword evidence="6 11" id="KW-0812">Transmembrane</keyword>
<comment type="catalytic activity">
    <reaction evidence="10">
        <text>an alpha-D-Man-(1-&gt;2)-alpha-D-Man-(1-&gt;2)-alpha-D-Man-(1-&gt;3)-[alpha-D-Man-(1-&gt;6)]-beta-D-Man-(1-&gt;4)-beta-D-GlcNAc-(1-&gt;4)-alpha-D-GlcNAc-diphospho-di-trans,poly-cis-dolichol + a di-trans,poly-cis-dolichyl beta-D-mannosyl phosphate = an alpha-D-Man-(1-&gt;2)-alpha-D-Man-(1-&gt;2)-alpha-D-Man-(1-&gt;3)-[alpha-D-Man-(1-&gt;3)-alpha-D-Man-(1-&gt;6)]-beta-D-Man-(1-&gt;4)-beta-D-GlcNAc-(1-&gt;4)-alpha-D-GlcNAc-diphospho-di-trans,poly-cis-dolichol + a di-trans,poly-cis-dolichyl phosphate + H(+)</text>
        <dbReference type="Rhea" id="RHEA:29527"/>
        <dbReference type="Rhea" id="RHEA-COMP:19498"/>
        <dbReference type="Rhea" id="RHEA-COMP:19501"/>
        <dbReference type="Rhea" id="RHEA-COMP:19516"/>
        <dbReference type="Rhea" id="RHEA-COMP:19517"/>
        <dbReference type="ChEBI" id="CHEBI:15378"/>
        <dbReference type="ChEBI" id="CHEBI:57683"/>
        <dbReference type="ChEBI" id="CHEBI:58211"/>
        <dbReference type="ChEBI" id="CHEBI:132515"/>
        <dbReference type="ChEBI" id="CHEBI:132516"/>
        <dbReference type="EC" id="2.4.1.258"/>
    </reaction>
    <physiologicalReaction direction="left-to-right" evidence="10">
        <dbReference type="Rhea" id="RHEA:29528"/>
    </physiologicalReaction>
</comment>
<feature type="transmembrane region" description="Helical" evidence="11">
    <location>
        <begin position="216"/>
        <end position="237"/>
    </location>
</feature>
<dbReference type="AlphaFoldDB" id="A0A915K825"/>
<feature type="transmembrane region" description="Helical" evidence="11">
    <location>
        <begin position="324"/>
        <end position="344"/>
    </location>
</feature>
<evidence type="ECO:0000256" key="5">
    <source>
        <dbReference type="ARBA" id="ARBA00022679"/>
    </source>
</evidence>
<comment type="pathway">
    <text evidence="2">Protein modification; protein glycosylation.</text>
</comment>
<evidence type="ECO:0000256" key="2">
    <source>
        <dbReference type="ARBA" id="ARBA00004922"/>
    </source>
</evidence>
<dbReference type="InterPro" id="IPR007873">
    <property type="entry name" value="Glycosyltransferase_ALG3"/>
</dbReference>
<keyword evidence="9 11" id="KW-0472">Membrane</keyword>
<dbReference type="Pfam" id="PF05208">
    <property type="entry name" value="ALG3"/>
    <property type="match status" value="1"/>
</dbReference>
<feature type="transmembrane region" description="Helical" evidence="11">
    <location>
        <begin position="25"/>
        <end position="41"/>
    </location>
</feature>
<evidence type="ECO:0000256" key="8">
    <source>
        <dbReference type="ARBA" id="ARBA00022989"/>
    </source>
</evidence>
<dbReference type="WBParaSite" id="nRc.2.0.1.t34344-RA">
    <property type="protein sequence ID" value="nRc.2.0.1.t34344-RA"/>
    <property type="gene ID" value="nRc.2.0.1.g34344"/>
</dbReference>
<evidence type="ECO:0000256" key="10">
    <source>
        <dbReference type="ARBA" id="ARBA00049506"/>
    </source>
</evidence>
<evidence type="ECO:0000313" key="13">
    <source>
        <dbReference type="WBParaSite" id="nRc.2.0.1.t34344-RA"/>
    </source>
</evidence>
<feature type="transmembrane region" description="Helical" evidence="11">
    <location>
        <begin position="158"/>
        <end position="178"/>
    </location>
</feature>
<dbReference type="EC" id="2.4.1.258" evidence="3"/>
<dbReference type="GO" id="GO:0052925">
    <property type="term" value="F:dol-P-Man:Man(5)GlcNAc(2)-PP-Dol alpha-1,3-mannosyltransferase activity"/>
    <property type="evidence" value="ECO:0007669"/>
    <property type="project" value="UniProtKB-EC"/>
</dbReference>
<sequence>MQQVQGFVVNKSLNYTTLVGQTGPLVYPAGHLYLYTILYYLTDLGTNVRRAQYFFAAFYIFLLFFVARAYSASQLVPPYSLVFMCFTAYRIHSICLLRLFNDPLAMLLFYTSMYFMIKDRWSIACIIYSLAVSVKMNILLFAPGLLVLLIGRLGYTKAMLNLCLCATVQLSIGAPFLIRNPLGYFWRAFDFSRIFFYEWTVNWRFLSESTFVDKRFHVILLASHLAVLILFAFTVWFKSKGGLLTLLSNAGNFDIDAKSIAFVLFSSNFIGIMFSRSLHYQFYVWYFHTLPFLLWSIDGYSVILKLLILGVVEWCWNVFPSTSLSSGLLHICHFGILVGLWSTLYKTSTGKEKKVL</sequence>
<evidence type="ECO:0000313" key="12">
    <source>
        <dbReference type="Proteomes" id="UP000887565"/>
    </source>
</evidence>
<dbReference type="PANTHER" id="PTHR12646:SF0">
    <property type="entry name" value="DOL-P-MAN:MAN(5)GLCNAC(2)-PP-DOL ALPHA-1,3-MANNOSYLTRANSFERASE"/>
    <property type="match status" value="1"/>
</dbReference>
<feature type="transmembrane region" description="Helical" evidence="11">
    <location>
        <begin position="121"/>
        <end position="146"/>
    </location>
</feature>
<feature type="transmembrane region" description="Helical" evidence="11">
    <location>
        <begin position="53"/>
        <end position="73"/>
    </location>
</feature>
<keyword evidence="8 11" id="KW-1133">Transmembrane helix</keyword>
<keyword evidence="7" id="KW-0256">Endoplasmic reticulum</keyword>
<evidence type="ECO:0000256" key="4">
    <source>
        <dbReference type="ARBA" id="ARBA00022676"/>
    </source>
</evidence>
<feature type="transmembrane region" description="Helical" evidence="11">
    <location>
        <begin position="290"/>
        <end position="312"/>
    </location>
</feature>
<evidence type="ECO:0000256" key="3">
    <source>
        <dbReference type="ARBA" id="ARBA00011964"/>
    </source>
</evidence>
<evidence type="ECO:0000256" key="7">
    <source>
        <dbReference type="ARBA" id="ARBA00022824"/>
    </source>
</evidence>
<feature type="transmembrane region" description="Helical" evidence="11">
    <location>
        <begin position="79"/>
        <end position="100"/>
    </location>
</feature>
<keyword evidence="5" id="KW-0808">Transferase</keyword>
<dbReference type="GO" id="GO:0005789">
    <property type="term" value="C:endoplasmic reticulum membrane"/>
    <property type="evidence" value="ECO:0007669"/>
    <property type="project" value="UniProtKB-SubCell"/>
</dbReference>
<feature type="transmembrane region" description="Helical" evidence="11">
    <location>
        <begin position="257"/>
        <end position="278"/>
    </location>
</feature>
<evidence type="ECO:0000256" key="9">
    <source>
        <dbReference type="ARBA" id="ARBA00023136"/>
    </source>
</evidence>
<evidence type="ECO:0000256" key="6">
    <source>
        <dbReference type="ARBA" id="ARBA00022692"/>
    </source>
</evidence>
<keyword evidence="12" id="KW-1185">Reference proteome</keyword>
<reference evidence="13" key="1">
    <citation type="submission" date="2022-11" db="UniProtKB">
        <authorList>
            <consortium name="WormBaseParasite"/>
        </authorList>
    </citation>
    <scope>IDENTIFICATION</scope>
</reference>
<evidence type="ECO:0000256" key="1">
    <source>
        <dbReference type="ARBA" id="ARBA00004477"/>
    </source>
</evidence>
<dbReference type="OMA" id="PERYGIH"/>
<name>A0A915K825_ROMCU</name>
<dbReference type="Proteomes" id="UP000887565">
    <property type="component" value="Unplaced"/>
</dbReference>
<comment type="subcellular location">
    <subcellularLocation>
        <location evidence="1">Endoplasmic reticulum membrane</location>
        <topology evidence="1">Multi-pass membrane protein</topology>
    </subcellularLocation>
</comment>